<dbReference type="Proteomes" id="UP001199469">
    <property type="component" value="Unassembled WGS sequence"/>
</dbReference>
<accession>A0ABS8PH80</accession>
<protein>
    <submittedName>
        <fullName evidence="4">Isochorismatase family protein</fullName>
    </submittedName>
</protein>
<feature type="domain" description="Isochorismatase-like" evidence="3">
    <location>
        <begin position="32"/>
        <end position="202"/>
    </location>
</feature>
<evidence type="ECO:0000313" key="4">
    <source>
        <dbReference type="EMBL" id="MCD2197605.1"/>
    </source>
</evidence>
<sequence length="221" mass="24010">MPLPVIDSYPMPGETDLPEPRVPWSVDPDRAVLLIHDMQHHFLRAYAAARPLVADLVGNIARIRDACHEAGVPVVYSAQPENQSPTQRGLQLEMWGHGIAAGDGGIVESLAPTADDRFMTKWRYSAFLHTELGDLLGAWGRDQLVVTGIYAHIGCQTTATEAFMRDVQAFLVADAVADFSLEDHLMAVRYVARRAGVATTTARVVGALDRTASRAVVPDAV</sequence>
<evidence type="ECO:0000259" key="3">
    <source>
        <dbReference type="Pfam" id="PF00857"/>
    </source>
</evidence>
<dbReference type="RefSeq" id="WP_230739755.1">
    <property type="nucleotide sequence ID" value="NZ_JAJNDB010000008.1"/>
</dbReference>
<dbReference type="InterPro" id="IPR050272">
    <property type="entry name" value="Isochorismatase-like_hydrls"/>
</dbReference>
<dbReference type="PANTHER" id="PTHR43540">
    <property type="entry name" value="PEROXYUREIDOACRYLATE/UREIDOACRYLATE AMIDOHYDROLASE-RELATED"/>
    <property type="match status" value="1"/>
</dbReference>
<dbReference type="Gene3D" id="3.40.50.850">
    <property type="entry name" value="Isochorismatase-like"/>
    <property type="match status" value="1"/>
</dbReference>
<name>A0ABS8PH80_9PSEU</name>
<dbReference type="PANTHER" id="PTHR43540:SF3">
    <property type="entry name" value="ENTEROBACTIN SYNTHASE COMPONENT B"/>
    <property type="match status" value="1"/>
</dbReference>
<dbReference type="SUPFAM" id="SSF52499">
    <property type="entry name" value="Isochorismatase-like hydrolases"/>
    <property type="match status" value="1"/>
</dbReference>
<keyword evidence="5" id="KW-1185">Reference proteome</keyword>
<reference evidence="4 5" key="1">
    <citation type="submission" date="2021-11" db="EMBL/GenBank/DDBJ databases">
        <title>Draft genome sequence of Actinomycetospora sp. SF1 isolated from the rhizosphere soil.</title>
        <authorList>
            <person name="Duangmal K."/>
            <person name="Chantavorakit T."/>
        </authorList>
    </citation>
    <scope>NUCLEOTIDE SEQUENCE [LARGE SCALE GENOMIC DNA]</scope>
    <source>
        <strain evidence="4 5">TBRC 5722</strain>
    </source>
</reference>
<comment type="caution">
    <text evidence="4">The sequence shown here is derived from an EMBL/GenBank/DDBJ whole genome shotgun (WGS) entry which is preliminary data.</text>
</comment>
<dbReference type="EMBL" id="JAJNDB010000008">
    <property type="protein sequence ID" value="MCD2197605.1"/>
    <property type="molecule type" value="Genomic_DNA"/>
</dbReference>
<evidence type="ECO:0000256" key="2">
    <source>
        <dbReference type="SAM" id="MobiDB-lite"/>
    </source>
</evidence>
<dbReference type="PRINTS" id="PR01398">
    <property type="entry name" value="ISCHRISMTASE"/>
</dbReference>
<dbReference type="InterPro" id="IPR000868">
    <property type="entry name" value="Isochorismatase-like_dom"/>
</dbReference>
<dbReference type="Pfam" id="PF00857">
    <property type="entry name" value="Isochorismatase"/>
    <property type="match status" value="1"/>
</dbReference>
<evidence type="ECO:0000256" key="1">
    <source>
        <dbReference type="ARBA" id="ARBA00022801"/>
    </source>
</evidence>
<feature type="region of interest" description="Disordered" evidence="2">
    <location>
        <begin position="1"/>
        <end position="20"/>
    </location>
</feature>
<keyword evidence="1" id="KW-0378">Hydrolase</keyword>
<evidence type="ECO:0000313" key="5">
    <source>
        <dbReference type="Proteomes" id="UP001199469"/>
    </source>
</evidence>
<organism evidence="4 5">
    <name type="scientific">Actinomycetospora endophytica</name>
    <dbReference type="NCBI Taxonomy" id="2291215"/>
    <lineage>
        <taxon>Bacteria</taxon>
        <taxon>Bacillati</taxon>
        <taxon>Actinomycetota</taxon>
        <taxon>Actinomycetes</taxon>
        <taxon>Pseudonocardiales</taxon>
        <taxon>Pseudonocardiaceae</taxon>
        <taxon>Actinomycetospora</taxon>
    </lineage>
</organism>
<dbReference type="InterPro" id="IPR016291">
    <property type="entry name" value="Isochorismatase"/>
</dbReference>
<gene>
    <name evidence="4" type="ORF">LQ327_29965</name>
</gene>
<proteinExistence type="predicted"/>
<dbReference type="InterPro" id="IPR036380">
    <property type="entry name" value="Isochorismatase-like_sf"/>
</dbReference>